<keyword evidence="1" id="KW-0472">Membrane</keyword>
<accession>A0A5N7BHX0</accession>
<name>A0A5N7BHX0_9EURO</name>
<sequence length="87" mass="9800">MSPKNFLQSTLGYCSGSVQQPIMALIWRALSALVVLGILGRINRSLLYWTLNNWQRPVRWNPKNEVVLLTGSSGGRKPFEVKATSHF</sequence>
<evidence type="ECO:0000313" key="3">
    <source>
        <dbReference type="Proteomes" id="UP000326198"/>
    </source>
</evidence>
<evidence type="ECO:0000256" key="1">
    <source>
        <dbReference type="SAM" id="Phobius"/>
    </source>
</evidence>
<reference evidence="2 3" key="1">
    <citation type="submission" date="2019-04" db="EMBL/GenBank/DDBJ databases">
        <title>Friends and foes A comparative genomics studyof 23 Aspergillus species from section Flavi.</title>
        <authorList>
            <consortium name="DOE Joint Genome Institute"/>
            <person name="Kjaerbolling I."/>
            <person name="Vesth T."/>
            <person name="Frisvad J.C."/>
            <person name="Nybo J.L."/>
            <person name="Theobald S."/>
            <person name="Kildgaard S."/>
            <person name="Isbrandt T."/>
            <person name="Kuo A."/>
            <person name="Sato A."/>
            <person name="Lyhne E.K."/>
            <person name="Kogle M.E."/>
            <person name="Wiebenga A."/>
            <person name="Kun R.S."/>
            <person name="Lubbers R.J."/>
            <person name="Makela M.R."/>
            <person name="Barry K."/>
            <person name="Chovatia M."/>
            <person name="Clum A."/>
            <person name="Daum C."/>
            <person name="Haridas S."/>
            <person name="He G."/>
            <person name="LaButti K."/>
            <person name="Lipzen A."/>
            <person name="Mondo S."/>
            <person name="Riley R."/>
            <person name="Salamov A."/>
            <person name="Simmons B.A."/>
            <person name="Magnuson J.K."/>
            <person name="Henrissat B."/>
            <person name="Mortensen U.H."/>
            <person name="Larsen T.O."/>
            <person name="Devries R.P."/>
            <person name="Grigoriev I.V."/>
            <person name="Machida M."/>
            <person name="Baker S.E."/>
            <person name="Andersen M.R."/>
        </authorList>
    </citation>
    <scope>NUCLEOTIDE SEQUENCE [LARGE SCALE GENOMIC DNA]</scope>
    <source>
        <strain evidence="2 3">IBT 29228</strain>
    </source>
</reference>
<organism evidence="2 3">
    <name type="scientific">Aspergillus bertholletiae</name>
    <dbReference type="NCBI Taxonomy" id="1226010"/>
    <lineage>
        <taxon>Eukaryota</taxon>
        <taxon>Fungi</taxon>
        <taxon>Dikarya</taxon>
        <taxon>Ascomycota</taxon>
        <taxon>Pezizomycotina</taxon>
        <taxon>Eurotiomycetes</taxon>
        <taxon>Eurotiomycetidae</taxon>
        <taxon>Eurotiales</taxon>
        <taxon>Aspergillaceae</taxon>
        <taxon>Aspergillus</taxon>
        <taxon>Aspergillus subgen. Circumdati</taxon>
    </lineage>
</organism>
<dbReference type="AlphaFoldDB" id="A0A5N7BHX0"/>
<dbReference type="OrthoDB" id="10253736at2759"/>
<evidence type="ECO:0000313" key="2">
    <source>
        <dbReference type="EMBL" id="KAE8381344.1"/>
    </source>
</evidence>
<keyword evidence="1" id="KW-1133">Transmembrane helix</keyword>
<gene>
    <name evidence="2" type="ORF">BDV26DRAFT_255776</name>
</gene>
<dbReference type="Proteomes" id="UP000326198">
    <property type="component" value="Unassembled WGS sequence"/>
</dbReference>
<dbReference type="EMBL" id="ML736172">
    <property type="protein sequence ID" value="KAE8381344.1"/>
    <property type="molecule type" value="Genomic_DNA"/>
</dbReference>
<protein>
    <submittedName>
        <fullName evidence="2">Uncharacterized protein</fullName>
    </submittedName>
</protein>
<keyword evidence="1" id="KW-0812">Transmembrane</keyword>
<proteinExistence type="predicted"/>
<keyword evidence="3" id="KW-1185">Reference proteome</keyword>
<feature type="transmembrane region" description="Helical" evidence="1">
    <location>
        <begin position="20"/>
        <end position="39"/>
    </location>
</feature>